<dbReference type="GO" id="GO:0016747">
    <property type="term" value="F:acyltransferase activity, transferring groups other than amino-acyl groups"/>
    <property type="evidence" value="ECO:0007669"/>
    <property type="project" value="InterPro"/>
</dbReference>
<keyword evidence="2" id="KW-0808">Transferase</keyword>
<reference evidence="3" key="1">
    <citation type="submission" date="2017-04" db="EMBL/GenBank/DDBJ databases">
        <authorList>
            <person name="Varghese N."/>
            <person name="Submissions S."/>
        </authorList>
    </citation>
    <scope>NUCLEOTIDE SEQUENCE [LARGE SCALE GENOMIC DNA]</scope>
    <source>
        <strain evidence="3">N3/975</strain>
    </source>
</reference>
<sequence>MLPMAQRFYAVPMDSYHAAEICSWTYPSPYNIYGWLPWEQMKGLGIEFGDPDIREQQYVSILDEEQRMWGFAQLFPMEGVTRIGLGMRPDWCGLGMGKQFVQSIVDVARQRRPEDEIDLEVLTWNERAIRTYYNVGFHVTDTYERMTPTGKALFHCMVYMSPDDSGNSIRNRYDYEK</sequence>
<dbReference type="Pfam" id="PF00583">
    <property type="entry name" value="Acetyltransf_1"/>
    <property type="match status" value="1"/>
</dbReference>
<dbReference type="Gene3D" id="3.40.630.30">
    <property type="match status" value="1"/>
</dbReference>
<organism evidence="2 3">
    <name type="scientific">Paenibacillus uliginis N3/975</name>
    <dbReference type="NCBI Taxonomy" id="1313296"/>
    <lineage>
        <taxon>Bacteria</taxon>
        <taxon>Bacillati</taxon>
        <taxon>Bacillota</taxon>
        <taxon>Bacilli</taxon>
        <taxon>Bacillales</taxon>
        <taxon>Paenibacillaceae</taxon>
        <taxon>Paenibacillus</taxon>
    </lineage>
</organism>
<dbReference type="Proteomes" id="UP000192940">
    <property type="component" value="Chromosome I"/>
</dbReference>
<protein>
    <submittedName>
        <fullName evidence="2">Acetyltransferases</fullName>
    </submittedName>
</protein>
<dbReference type="PROSITE" id="PS51186">
    <property type="entry name" value="GNAT"/>
    <property type="match status" value="1"/>
</dbReference>
<dbReference type="STRING" id="1313296.SAMN05661091_5919"/>
<accession>A0A1X7HTK4</accession>
<dbReference type="SUPFAM" id="SSF55729">
    <property type="entry name" value="Acyl-CoA N-acyltransferases (Nat)"/>
    <property type="match status" value="1"/>
</dbReference>
<evidence type="ECO:0000313" key="2">
    <source>
        <dbReference type="EMBL" id="SMF92604.1"/>
    </source>
</evidence>
<dbReference type="InterPro" id="IPR016181">
    <property type="entry name" value="Acyl_CoA_acyltransferase"/>
</dbReference>
<evidence type="ECO:0000313" key="3">
    <source>
        <dbReference type="Proteomes" id="UP000192940"/>
    </source>
</evidence>
<keyword evidence="3" id="KW-1185">Reference proteome</keyword>
<dbReference type="EMBL" id="LT840184">
    <property type="protein sequence ID" value="SMF92604.1"/>
    <property type="molecule type" value="Genomic_DNA"/>
</dbReference>
<proteinExistence type="predicted"/>
<name>A0A1X7HTK4_9BACL</name>
<evidence type="ECO:0000259" key="1">
    <source>
        <dbReference type="PROSITE" id="PS51186"/>
    </source>
</evidence>
<dbReference type="InterPro" id="IPR000182">
    <property type="entry name" value="GNAT_dom"/>
</dbReference>
<feature type="domain" description="N-acetyltransferase" evidence="1">
    <location>
        <begin position="6"/>
        <end position="165"/>
    </location>
</feature>
<dbReference type="AlphaFoldDB" id="A0A1X7HTK4"/>
<gene>
    <name evidence="2" type="ORF">SAMN05661091_5919</name>
</gene>